<reference evidence="9" key="2">
    <citation type="submission" date="2020-09" db="EMBL/GenBank/DDBJ databases">
        <authorList>
            <person name="Sun Q."/>
            <person name="Ohkuma M."/>
        </authorList>
    </citation>
    <scope>NUCLEOTIDE SEQUENCE</scope>
    <source>
        <strain evidence="9">JCM 19831</strain>
    </source>
</reference>
<dbReference type="AlphaFoldDB" id="A0A917X920"/>
<evidence type="ECO:0000256" key="8">
    <source>
        <dbReference type="RuleBase" id="RU363041"/>
    </source>
</evidence>
<protein>
    <recommendedName>
        <fullName evidence="8">Probable membrane transporter protein</fullName>
    </recommendedName>
</protein>
<feature type="transmembrane region" description="Helical" evidence="8">
    <location>
        <begin position="237"/>
        <end position="256"/>
    </location>
</feature>
<dbReference type="PANTHER" id="PTHR30269:SF0">
    <property type="entry name" value="MEMBRANE TRANSPORTER PROTEIN YFCA-RELATED"/>
    <property type="match status" value="1"/>
</dbReference>
<comment type="subcellular location">
    <subcellularLocation>
        <location evidence="1 8">Cell membrane</location>
        <topology evidence="1 8">Multi-pass membrane protein</topology>
    </subcellularLocation>
</comment>
<keyword evidence="10" id="KW-1185">Reference proteome</keyword>
<evidence type="ECO:0000313" key="9">
    <source>
        <dbReference type="EMBL" id="GGM90445.1"/>
    </source>
</evidence>
<keyword evidence="3" id="KW-0813">Transport</keyword>
<accession>A0A917X920</accession>
<feature type="transmembrane region" description="Helical" evidence="8">
    <location>
        <begin position="188"/>
        <end position="206"/>
    </location>
</feature>
<dbReference type="PANTHER" id="PTHR30269">
    <property type="entry name" value="TRANSMEMBRANE PROTEIN YFCA"/>
    <property type="match status" value="1"/>
</dbReference>
<keyword evidence="6 8" id="KW-1133">Transmembrane helix</keyword>
<organism evidence="9 10">
    <name type="scientific">Dactylosporangium sucinum</name>
    <dbReference type="NCBI Taxonomy" id="1424081"/>
    <lineage>
        <taxon>Bacteria</taxon>
        <taxon>Bacillati</taxon>
        <taxon>Actinomycetota</taxon>
        <taxon>Actinomycetes</taxon>
        <taxon>Micromonosporales</taxon>
        <taxon>Micromonosporaceae</taxon>
        <taxon>Dactylosporangium</taxon>
    </lineage>
</organism>
<feature type="transmembrane region" description="Helical" evidence="8">
    <location>
        <begin position="80"/>
        <end position="99"/>
    </location>
</feature>
<dbReference type="InterPro" id="IPR052017">
    <property type="entry name" value="TSUP"/>
</dbReference>
<keyword evidence="4 8" id="KW-1003">Cell membrane</keyword>
<name>A0A917X920_9ACTN</name>
<evidence type="ECO:0000313" key="10">
    <source>
        <dbReference type="Proteomes" id="UP000642070"/>
    </source>
</evidence>
<keyword evidence="7 8" id="KW-0472">Membrane</keyword>
<evidence type="ECO:0000256" key="2">
    <source>
        <dbReference type="ARBA" id="ARBA00009142"/>
    </source>
</evidence>
<feature type="transmembrane region" description="Helical" evidence="8">
    <location>
        <begin position="213"/>
        <end position="231"/>
    </location>
</feature>
<reference evidence="9" key="1">
    <citation type="journal article" date="2014" name="Int. J. Syst. Evol. Microbiol.">
        <title>Complete genome sequence of Corynebacterium casei LMG S-19264T (=DSM 44701T), isolated from a smear-ripened cheese.</title>
        <authorList>
            <consortium name="US DOE Joint Genome Institute (JGI-PGF)"/>
            <person name="Walter F."/>
            <person name="Albersmeier A."/>
            <person name="Kalinowski J."/>
            <person name="Ruckert C."/>
        </authorList>
    </citation>
    <scope>NUCLEOTIDE SEQUENCE</scope>
    <source>
        <strain evidence="9">JCM 19831</strain>
    </source>
</reference>
<dbReference type="InterPro" id="IPR002781">
    <property type="entry name" value="TM_pro_TauE-like"/>
</dbReference>
<dbReference type="RefSeq" id="WP_190258192.1">
    <property type="nucleotide sequence ID" value="NZ_BMPI01000145.1"/>
</dbReference>
<sequence>MNLPDIVLLAIAGLAAGTVNAIAGGGSLITFPALIATGLGSVPANVTNSVSVFPGYVAAVYGSRTDLADLARDHTGKRTLLGLVPTSLVAASLGCALLLATPQKAFDLLVPFLVLAAAGVLAFQDRLRRLVGHPRHLSPRRRVLSLHAMVFVGSLYGGYFGAALGVMLVAALGLVLDASMARVSALKNVISALGGLVTVVAFGLFGPVDWADVAIVAPAAIVGGYVGARVARRLPGAVLKGLIVAFGTTVGLILLYRAVS</sequence>
<evidence type="ECO:0000256" key="6">
    <source>
        <dbReference type="ARBA" id="ARBA00022989"/>
    </source>
</evidence>
<evidence type="ECO:0000256" key="1">
    <source>
        <dbReference type="ARBA" id="ARBA00004651"/>
    </source>
</evidence>
<evidence type="ECO:0000256" key="3">
    <source>
        <dbReference type="ARBA" id="ARBA00022448"/>
    </source>
</evidence>
<feature type="transmembrane region" description="Helical" evidence="8">
    <location>
        <begin position="31"/>
        <end position="59"/>
    </location>
</feature>
<evidence type="ECO:0000256" key="7">
    <source>
        <dbReference type="ARBA" id="ARBA00023136"/>
    </source>
</evidence>
<keyword evidence="5 8" id="KW-0812">Transmembrane</keyword>
<comment type="caution">
    <text evidence="9">The sequence shown here is derived from an EMBL/GenBank/DDBJ whole genome shotgun (WGS) entry which is preliminary data.</text>
</comment>
<evidence type="ECO:0000256" key="5">
    <source>
        <dbReference type="ARBA" id="ARBA00022692"/>
    </source>
</evidence>
<dbReference type="Proteomes" id="UP000642070">
    <property type="component" value="Unassembled WGS sequence"/>
</dbReference>
<gene>
    <name evidence="9" type="ORF">GCM10007977_110580</name>
</gene>
<feature type="transmembrane region" description="Helical" evidence="8">
    <location>
        <begin position="144"/>
        <end position="176"/>
    </location>
</feature>
<dbReference type="Pfam" id="PF01925">
    <property type="entry name" value="TauE"/>
    <property type="match status" value="1"/>
</dbReference>
<evidence type="ECO:0000256" key="4">
    <source>
        <dbReference type="ARBA" id="ARBA00022475"/>
    </source>
</evidence>
<comment type="similarity">
    <text evidence="2 8">Belongs to the 4-toluene sulfonate uptake permease (TSUP) (TC 2.A.102) family.</text>
</comment>
<dbReference type="EMBL" id="BMPI01000145">
    <property type="protein sequence ID" value="GGM90445.1"/>
    <property type="molecule type" value="Genomic_DNA"/>
</dbReference>
<dbReference type="GO" id="GO:0005886">
    <property type="term" value="C:plasma membrane"/>
    <property type="evidence" value="ECO:0007669"/>
    <property type="project" value="UniProtKB-SubCell"/>
</dbReference>
<proteinExistence type="inferred from homology"/>